<gene>
    <name evidence="1" type="ORF">MLD38_011053</name>
</gene>
<comment type="caution">
    <text evidence="1">The sequence shown here is derived from an EMBL/GenBank/DDBJ whole genome shotgun (WGS) entry which is preliminary data.</text>
</comment>
<keyword evidence="2" id="KW-1185">Reference proteome</keyword>
<reference evidence="2" key="1">
    <citation type="journal article" date="2023" name="Front. Plant Sci.">
        <title>Chromosomal-level genome assembly of Melastoma candidum provides insights into trichome evolution.</title>
        <authorList>
            <person name="Zhong Y."/>
            <person name="Wu W."/>
            <person name="Sun C."/>
            <person name="Zou P."/>
            <person name="Liu Y."/>
            <person name="Dai S."/>
            <person name="Zhou R."/>
        </authorList>
    </citation>
    <scope>NUCLEOTIDE SEQUENCE [LARGE SCALE GENOMIC DNA]</scope>
</reference>
<evidence type="ECO:0000313" key="1">
    <source>
        <dbReference type="EMBL" id="KAI4372869.1"/>
    </source>
</evidence>
<evidence type="ECO:0000313" key="2">
    <source>
        <dbReference type="Proteomes" id="UP001057402"/>
    </source>
</evidence>
<organism evidence="1 2">
    <name type="scientific">Melastoma candidum</name>
    <dbReference type="NCBI Taxonomy" id="119954"/>
    <lineage>
        <taxon>Eukaryota</taxon>
        <taxon>Viridiplantae</taxon>
        <taxon>Streptophyta</taxon>
        <taxon>Embryophyta</taxon>
        <taxon>Tracheophyta</taxon>
        <taxon>Spermatophyta</taxon>
        <taxon>Magnoliopsida</taxon>
        <taxon>eudicotyledons</taxon>
        <taxon>Gunneridae</taxon>
        <taxon>Pentapetalae</taxon>
        <taxon>rosids</taxon>
        <taxon>malvids</taxon>
        <taxon>Myrtales</taxon>
        <taxon>Melastomataceae</taxon>
        <taxon>Melastomatoideae</taxon>
        <taxon>Melastomateae</taxon>
        <taxon>Melastoma</taxon>
    </lineage>
</organism>
<sequence>MVIQIPACDEEIFTDGVRRFSVCSMFKCSMRKSVSRVEEAGNGNHIVGWSIRPWGGTSSVSNLLECPLRA</sequence>
<dbReference type="Proteomes" id="UP001057402">
    <property type="component" value="Chromosome 4"/>
</dbReference>
<proteinExistence type="predicted"/>
<dbReference type="EMBL" id="CM042883">
    <property type="protein sequence ID" value="KAI4372869.1"/>
    <property type="molecule type" value="Genomic_DNA"/>
</dbReference>
<name>A0ACB9R1X5_9MYRT</name>
<accession>A0ACB9R1X5</accession>
<protein>
    <submittedName>
        <fullName evidence="1">Uncharacterized protein</fullName>
    </submittedName>
</protein>